<evidence type="ECO:0000313" key="5">
    <source>
        <dbReference type="EMBL" id="GFF15341.1"/>
    </source>
</evidence>
<keyword evidence="4" id="KW-0456">Lyase</keyword>
<keyword evidence="6" id="KW-1185">Reference proteome</keyword>
<dbReference type="EMBL" id="BLJY01000004">
    <property type="protein sequence ID" value="GFF15341.1"/>
    <property type="molecule type" value="Genomic_DNA"/>
</dbReference>
<organism evidence="5 6">
    <name type="scientific">Aspergillus terreus</name>
    <dbReference type="NCBI Taxonomy" id="33178"/>
    <lineage>
        <taxon>Eukaryota</taxon>
        <taxon>Fungi</taxon>
        <taxon>Dikarya</taxon>
        <taxon>Ascomycota</taxon>
        <taxon>Pezizomycotina</taxon>
        <taxon>Eurotiomycetes</taxon>
        <taxon>Eurotiomycetidae</taxon>
        <taxon>Eurotiales</taxon>
        <taxon>Aspergillaceae</taxon>
        <taxon>Aspergillus</taxon>
        <taxon>Aspergillus subgen. Circumdati</taxon>
    </lineage>
</organism>
<dbReference type="GO" id="GO:0008124">
    <property type="term" value="F:4-alpha-hydroxytetrahydrobiopterin dehydratase activity"/>
    <property type="evidence" value="ECO:0007669"/>
    <property type="project" value="UniProtKB-EC"/>
</dbReference>
<dbReference type="InterPro" id="IPR001533">
    <property type="entry name" value="Pterin_deHydtase"/>
</dbReference>
<evidence type="ECO:0000256" key="1">
    <source>
        <dbReference type="ARBA" id="ARBA00001554"/>
    </source>
</evidence>
<accession>A0A5M3YPA1</accession>
<comment type="similarity">
    <text evidence="2">Belongs to the pterin-4-alpha-carbinolamine dehydratase family.</text>
</comment>
<dbReference type="Proteomes" id="UP000452235">
    <property type="component" value="Unassembled WGS sequence"/>
</dbReference>
<dbReference type="SUPFAM" id="SSF55248">
    <property type="entry name" value="PCD-like"/>
    <property type="match status" value="1"/>
</dbReference>
<dbReference type="Pfam" id="PF01329">
    <property type="entry name" value="Pterin_4a"/>
    <property type="match status" value="1"/>
</dbReference>
<reference evidence="5 6" key="1">
    <citation type="submission" date="2020-01" db="EMBL/GenBank/DDBJ databases">
        <title>Aspergillus terreus IFO 6365 whole genome shotgun sequence.</title>
        <authorList>
            <person name="Kanamasa S."/>
            <person name="Takahashi H."/>
        </authorList>
    </citation>
    <scope>NUCLEOTIDE SEQUENCE [LARGE SCALE GENOMIC DNA]</scope>
    <source>
        <strain evidence="5 6">IFO 6365</strain>
    </source>
</reference>
<dbReference type="OrthoDB" id="4514427at2759"/>
<proteinExistence type="inferred from homology"/>
<evidence type="ECO:0000313" key="6">
    <source>
        <dbReference type="Proteomes" id="UP000452235"/>
    </source>
</evidence>
<name>A0A5M3YPA1_ASPTE</name>
<evidence type="ECO:0000256" key="3">
    <source>
        <dbReference type="ARBA" id="ARBA00013252"/>
    </source>
</evidence>
<dbReference type="InterPro" id="IPR036428">
    <property type="entry name" value="PCD_sf"/>
</dbReference>
<dbReference type="GO" id="GO:0006729">
    <property type="term" value="P:tetrahydrobiopterin biosynthetic process"/>
    <property type="evidence" value="ECO:0007669"/>
    <property type="project" value="InterPro"/>
</dbReference>
<sequence length="288" mass="32605">MASPQEWIFSPRVEWGNDREKLDEDLRTLLGLGWIPTDPPNGIRKVFTFATVDDAVDFHSIVSSSTIKNRHDALLELEGATVSALWTTHKPGPRGLSRLDYSMARICDIIAGVLKNDQRVWEGLRTEYQVYTPLTKIFYFRYHSYVIDFVRALGVVAKPELLLGSIQLRSTPKSVELILPDKNIRPELAIWLEFVKESVIKSEGLAQDVTIEGGQRRVQFNSVGEALNFHTLVHRCFVSKWLSIESLCEGKSVTVKSPDVGYMYKCINLIADAVSGNFYILRTIQSSR</sequence>
<gene>
    <name evidence="5" type="ORF">ATEIFO6365_0004046000</name>
</gene>
<protein>
    <recommendedName>
        <fullName evidence="3">4a-hydroxytetrahydrobiopterin dehydratase</fullName>
        <ecNumber evidence="3">4.2.1.96</ecNumber>
    </recommendedName>
</protein>
<evidence type="ECO:0000256" key="2">
    <source>
        <dbReference type="ARBA" id="ARBA00006472"/>
    </source>
</evidence>
<evidence type="ECO:0000256" key="4">
    <source>
        <dbReference type="ARBA" id="ARBA00023239"/>
    </source>
</evidence>
<comment type="caution">
    <text evidence="5">The sequence shown here is derived from an EMBL/GenBank/DDBJ whole genome shotgun (WGS) entry which is preliminary data.</text>
</comment>
<dbReference type="AlphaFoldDB" id="A0A5M3YPA1"/>
<dbReference type="EC" id="4.2.1.96" evidence="3"/>
<dbReference type="Gene3D" id="3.30.1360.20">
    <property type="entry name" value="Transcriptional coactivator/pterin dehydratase"/>
    <property type="match status" value="1"/>
</dbReference>
<comment type="catalytic activity">
    <reaction evidence="1">
        <text>(4aS,6R)-4a-hydroxy-L-erythro-5,6,7,8-tetrahydrobiopterin = (6R)-L-erythro-6,7-dihydrobiopterin + H2O</text>
        <dbReference type="Rhea" id="RHEA:11920"/>
        <dbReference type="ChEBI" id="CHEBI:15377"/>
        <dbReference type="ChEBI" id="CHEBI:15642"/>
        <dbReference type="ChEBI" id="CHEBI:43120"/>
        <dbReference type="EC" id="4.2.1.96"/>
    </reaction>
</comment>
<dbReference type="VEuPathDB" id="FungiDB:ATEG_04492"/>